<dbReference type="GO" id="GO:0009507">
    <property type="term" value="C:chloroplast"/>
    <property type="evidence" value="ECO:0007669"/>
    <property type="project" value="UniProtKB-SubCell"/>
</dbReference>
<evidence type="ECO:0000256" key="8">
    <source>
        <dbReference type="RuleBase" id="RU003619"/>
    </source>
</evidence>
<geneLocation type="chloroplast" evidence="10"/>
<organism evidence="10">
    <name type="scientific">Nephroselmis pyriformis</name>
    <dbReference type="NCBI Taxonomy" id="156128"/>
    <lineage>
        <taxon>Eukaryota</taxon>
        <taxon>Viridiplantae</taxon>
        <taxon>Chlorophyta</taxon>
        <taxon>Nephroselmidophyceae</taxon>
        <taxon>Nephroselmidales</taxon>
        <taxon>Nephroselmidaceae</taxon>
        <taxon>Nephroselmis</taxon>
    </lineage>
</organism>
<keyword evidence="3 7" id="KW-0694">RNA-binding</keyword>
<keyword evidence="5 7" id="KW-0687">Ribonucleoprotein</keyword>
<dbReference type="InterPro" id="IPR036823">
    <property type="entry name" value="Ribosomal_uS7_dom_sf"/>
</dbReference>
<evidence type="ECO:0000256" key="7">
    <source>
        <dbReference type="HAMAP-Rule" id="MF_00480"/>
    </source>
</evidence>
<evidence type="ECO:0000256" key="2">
    <source>
        <dbReference type="ARBA" id="ARBA00022730"/>
    </source>
</evidence>
<accession>A0A8A2H875</accession>
<dbReference type="PANTHER" id="PTHR11205">
    <property type="entry name" value="RIBOSOMAL PROTEIN S7"/>
    <property type="match status" value="1"/>
</dbReference>
<dbReference type="GO" id="GO:0003735">
    <property type="term" value="F:structural constituent of ribosome"/>
    <property type="evidence" value="ECO:0007669"/>
    <property type="project" value="InterPro"/>
</dbReference>
<keyword evidence="10" id="KW-0150">Chloroplast</keyword>
<keyword evidence="4 7" id="KW-0689">Ribosomal protein</keyword>
<evidence type="ECO:0000256" key="3">
    <source>
        <dbReference type="ARBA" id="ARBA00022884"/>
    </source>
</evidence>
<evidence type="ECO:0000256" key="6">
    <source>
        <dbReference type="ARBA" id="ARBA00035151"/>
    </source>
</evidence>
<evidence type="ECO:0000256" key="4">
    <source>
        <dbReference type="ARBA" id="ARBA00022980"/>
    </source>
</evidence>
<comment type="function">
    <text evidence="7">One of the primary rRNA binding proteins, it binds directly to 16S rRNA where it nucleates assembly of the head domain of the 30S subunit.</text>
</comment>
<comment type="subunit">
    <text evidence="7">Part of the 30S ribosomal subunit.</text>
</comment>
<comment type="similarity">
    <text evidence="1 7 8">Belongs to the universal ribosomal protein uS7 family.</text>
</comment>
<comment type="subcellular location">
    <subcellularLocation>
        <location evidence="7">Plastid</location>
        <location evidence="7">Chloroplast</location>
    </subcellularLocation>
</comment>
<dbReference type="FunFam" id="1.10.455.10:FF:000001">
    <property type="entry name" value="30S ribosomal protein S7"/>
    <property type="match status" value="1"/>
</dbReference>
<keyword evidence="10" id="KW-0934">Plastid</keyword>
<keyword evidence="2 7" id="KW-0699">rRNA-binding</keyword>
<dbReference type="EMBL" id="MW077730">
    <property type="protein sequence ID" value="QSV37253.1"/>
    <property type="molecule type" value="Genomic_DNA"/>
</dbReference>
<evidence type="ECO:0000313" key="10">
    <source>
        <dbReference type="EMBL" id="QSV37253.1"/>
    </source>
</evidence>
<dbReference type="InterPro" id="IPR020606">
    <property type="entry name" value="Ribosomal_uS7_CS"/>
</dbReference>
<dbReference type="SUPFAM" id="SSF47973">
    <property type="entry name" value="Ribosomal protein S7"/>
    <property type="match status" value="1"/>
</dbReference>
<dbReference type="CDD" id="cd14871">
    <property type="entry name" value="uS7_Chloroplast"/>
    <property type="match status" value="1"/>
</dbReference>
<evidence type="ECO:0000259" key="9">
    <source>
        <dbReference type="Pfam" id="PF00177"/>
    </source>
</evidence>
<dbReference type="Pfam" id="PF00177">
    <property type="entry name" value="Ribosomal_S7"/>
    <property type="match status" value="1"/>
</dbReference>
<protein>
    <recommendedName>
        <fullName evidence="6 7">Small ribosomal subunit protein uS7c</fullName>
    </recommendedName>
</protein>
<reference evidence="10" key="1">
    <citation type="journal article" date="2021" name="Mitochondrial DNA Part B Resour">
        <title>A gene-rich and compact chloroplast genome of the green alga Nephroselmis pyriformis (N.Carter) Ettl 1982 from the shores of Mersin (Eastern Mediterranean Sea).</title>
        <authorList>
            <person name="Gastineau R."/>
            <person name="Konucu M."/>
            <person name="Tekdal D."/>
            <person name="Lemieux C."/>
            <person name="Turmel M."/>
            <person name="Witkowski A."/>
            <person name="Eker-Develi E."/>
        </authorList>
    </citation>
    <scope>NUCLEOTIDE SEQUENCE</scope>
    <source>
        <strain evidence="10">MED1</strain>
    </source>
</reference>
<evidence type="ECO:0000256" key="5">
    <source>
        <dbReference type="ARBA" id="ARBA00023274"/>
    </source>
</evidence>
<dbReference type="GO" id="GO:0019843">
    <property type="term" value="F:rRNA binding"/>
    <property type="evidence" value="ECO:0007669"/>
    <property type="project" value="UniProtKB-UniRule"/>
</dbReference>
<dbReference type="AlphaFoldDB" id="A0A8A2H875"/>
<dbReference type="PIRSF" id="PIRSF002122">
    <property type="entry name" value="RPS7p_RPS7a_RPS5e_RPS7o"/>
    <property type="match status" value="1"/>
</dbReference>
<name>A0A8A2H875_9CHLO</name>
<dbReference type="InterPro" id="IPR000235">
    <property type="entry name" value="Ribosomal_uS7"/>
</dbReference>
<dbReference type="InterPro" id="IPR005717">
    <property type="entry name" value="Ribosomal_uS7_bac/org-type"/>
</dbReference>
<gene>
    <name evidence="7 10" type="primary">rps7</name>
</gene>
<dbReference type="GO" id="GO:0015935">
    <property type="term" value="C:small ribosomal subunit"/>
    <property type="evidence" value="ECO:0007669"/>
    <property type="project" value="InterPro"/>
</dbReference>
<dbReference type="Gene3D" id="1.10.455.10">
    <property type="entry name" value="Ribosomal protein S7 domain"/>
    <property type="match status" value="1"/>
</dbReference>
<dbReference type="InterPro" id="IPR023798">
    <property type="entry name" value="Ribosomal_uS7_dom"/>
</dbReference>
<dbReference type="GO" id="GO:0006412">
    <property type="term" value="P:translation"/>
    <property type="evidence" value="ECO:0007669"/>
    <property type="project" value="UniProtKB-UniRule"/>
</dbReference>
<dbReference type="NCBIfam" id="TIGR01029">
    <property type="entry name" value="rpsG_bact"/>
    <property type="match status" value="1"/>
</dbReference>
<evidence type="ECO:0000256" key="1">
    <source>
        <dbReference type="ARBA" id="ARBA00007151"/>
    </source>
</evidence>
<dbReference type="GeneID" id="69223215"/>
<dbReference type="PROSITE" id="PS00052">
    <property type="entry name" value="RIBOSOMAL_S7"/>
    <property type="match status" value="1"/>
</dbReference>
<sequence>MSRRTTPPKRPLRPDPIYNSRLVTMVIHRLLKSGKKSLAYRIFYASMKQIEETTQRDPLQVLEEAVQNSTPLLEVKARRIGGSIYQVPMEVDPERGTALALRWLLSAARNRSGRDMVSNLSNEILDAANKLGSAVRQREESHRMAEANKAFAHFRF</sequence>
<dbReference type="RefSeq" id="YP_010231184.1">
    <property type="nucleotide sequence ID" value="NC_059722.1"/>
</dbReference>
<dbReference type="HAMAP" id="MF_00480_B">
    <property type="entry name" value="Ribosomal_uS7_B"/>
    <property type="match status" value="1"/>
</dbReference>
<proteinExistence type="inferred from homology"/>
<feature type="domain" description="Small ribosomal subunit protein uS7" evidence="9">
    <location>
        <begin position="3"/>
        <end position="149"/>
    </location>
</feature>